<keyword evidence="9" id="KW-0812">Transmembrane</keyword>
<feature type="transmembrane region" description="Helical" evidence="9">
    <location>
        <begin position="28"/>
        <end position="48"/>
    </location>
</feature>
<sequence>MDIPGFLYAGMVAAGGALGYYKAGSIPSLAAGVIFGGALAFGAFQVRIMSCNEAVLKFLQDQNRPYSASDVHGAVKGDFGKPAVQKSLEFLAKKGDIKEKTYGKQKVYCIAQLTGPASAEFRERLLEMDREINEKTARLKELGEQCKSKSKLLGEIQGQVSVSEAIERKLSVEREITDVQQQLKQYEGAVLIEPKKKNEVQENFDKYTSEYKKRKRLCTDMLNAILENYPKTKKQLFDDIGIETDESAGFTPNINTK</sequence>
<keyword evidence="9" id="KW-0472">Membrane</keyword>
<feature type="domain" description="Leucine zipper with capping helix" evidence="11">
    <location>
        <begin position="193"/>
        <end position="247"/>
    </location>
</feature>
<organism evidence="12 13">
    <name type="scientific">Phyllotreta striolata</name>
    <name type="common">Striped flea beetle</name>
    <name type="synonym">Crioceris striolata</name>
    <dbReference type="NCBI Taxonomy" id="444603"/>
    <lineage>
        <taxon>Eukaryota</taxon>
        <taxon>Metazoa</taxon>
        <taxon>Ecdysozoa</taxon>
        <taxon>Arthropoda</taxon>
        <taxon>Hexapoda</taxon>
        <taxon>Insecta</taxon>
        <taxon>Pterygota</taxon>
        <taxon>Neoptera</taxon>
        <taxon>Endopterygota</taxon>
        <taxon>Coleoptera</taxon>
        <taxon>Polyphaga</taxon>
        <taxon>Cucujiformia</taxon>
        <taxon>Chrysomeloidea</taxon>
        <taxon>Chrysomelidae</taxon>
        <taxon>Galerucinae</taxon>
        <taxon>Alticini</taxon>
        <taxon>Phyllotreta</taxon>
    </lineage>
</organism>
<keyword evidence="6" id="KW-0539">Nucleus</keyword>
<evidence type="ECO:0000313" key="13">
    <source>
        <dbReference type="Proteomes" id="UP001153712"/>
    </source>
</evidence>
<dbReference type="GO" id="GO:0000794">
    <property type="term" value="C:condensed nuclear chromosome"/>
    <property type="evidence" value="ECO:0007669"/>
    <property type="project" value="TreeGrafter"/>
</dbReference>
<keyword evidence="5" id="KW-0233">DNA recombination</keyword>
<dbReference type="GO" id="GO:0003690">
    <property type="term" value="F:double-stranded DNA binding"/>
    <property type="evidence" value="ECO:0007669"/>
    <property type="project" value="TreeGrafter"/>
</dbReference>
<accession>A0A9N9TSM5</accession>
<dbReference type="GO" id="GO:0007129">
    <property type="term" value="P:homologous chromosome pairing at meiosis"/>
    <property type="evidence" value="ECO:0007669"/>
    <property type="project" value="TreeGrafter"/>
</dbReference>
<feature type="domain" description="Homologous-pairing protein 2 winged helix" evidence="10">
    <location>
        <begin position="53"/>
        <end position="110"/>
    </location>
</feature>
<reference evidence="12" key="1">
    <citation type="submission" date="2022-01" db="EMBL/GenBank/DDBJ databases">
        <authorList>
            <person name="King R."/>
        </authorList>
    </citation>
    <scope>NUCLEOTIDE SEQUENCE</scope>
</reference>
<keyword evidence="13" id="KW-1185">Reference proteome</keyword>
<evidence type="ECO:0000256" key="8">
    <source>
        <dbReference type="SAM" id="Coils"/>
    </source>
</evidence>
<evidence type="ECO:0000256" key="1">
    <source>
        <dbReference type="ARBA" id="ARBA00004123"/>
    </source>
</evidence>
<evidence type="ECO:0000256" key="9">
    <source>
        <dbReference type="SAM" id="Phobius"/>
    </source>
</evidence>
<dbReference type="Proteomes" id="UP001153712">
    <property type="component" value="Chromosome 4"/>
</dbReference>
<dbReference type="GO" id="GO:0000709">
    <property type="term" value="P:meiotic joint molecule formation"/>
    <property type="evidence" value="ECO:0007669"/>
    <property type="project" value="TreeGrafter"/>
</dbReference>
<dbReference type="Gene3D" id="1.10.10.10">
    <property type="entry name" value="Winged helix-like DNA-binding domain superfamily/Winged helix DNA-binding domain"/>
    <property type="match status" value="1"/>
</dbReference>
<evidence type="ECO:0000256" key="5">
    <source>
        <dbReference type="ARBA" id="ARBA00023172"/>
    </source>
</evidence>
<dbReference type="OrthoDB" id="272266at2759"/>
<evidence type="ECO:0000256" key="7">
    <source>
        <dbReference type="ARBA" id="ARBA00023254"/>
    </source>
</evidence>
<evidence type="ECO:0000256" key="6">
    <source>
        <dbReference type="ARBA" id="ARBA00023242"/>
    </source>
</evidence>
<keyword evidence="7" id="KW-0469">Meiosis</keyword>
<dbReference type="AlphaFoldDB" id="A0A9N9TSM5"/>
<proteinExistence type="inferred from homology"/>
<evidence type="ECO:0000256" key="4">
    <source>
        <dbReference type="ARBA" id="ARBA00023054"/>
    </source>
</evidence>
<name>A0A9N9TSM5_PHYSR</name>
<dbReference type="Pfam" id="PF18517">
    <property type="entry name" value="LZ3wCH"/>
    <property type="match status" value="1"/>
</dbReference>
<comment type="subcellular location">
    <subcellularLocation>
        <location evidence="1">Nucleus</location>
    </subcellularLocation>
</comment>
<dbReference type="GO" id="GO:0010774">
    <property type="term" value="P:meiotic strand invasion involved in reciprocal meiotic recombination"/>
    <property type="evidence" value="ECO:0007669"/>
    <property type="project" value="TreeGrafter"/>
</dbReference>
<dbReference type="InterPro" id="IPR036388">
    <property type="entry name" value="WH-like_DNA-bd_sf"/>
</dbReference>
<dbReference type="GO" id="GO:0120230">
    <property type="term" value="F:recombinase activator activity"/>
    <property type="evidence" value="ECO:0007669"/>
    <property type="project" value="TreeGrafter"/>
</dbReference>
<dbReference type="Pfam" id="PF03647">
    <property type="entry name" value="Tmemb_14"/>
    <property type="match status" value="1"/>
</dbReference>
<dbReference type="InterPro" id="IPR010776">
    <property type="entry name" value="Hop2_WH_dom"/>
</dbReference>
<evidence type="ECO:0000313" key="12">
    <source>
        <dbReference type="EMBL" id="CAG9861513.1"/>
    </source>
</evidence>
<feature type="transmembrane region" description="Helical" evidence="9">
    <location>
        <begin position="6"/>
        <end position="21"/>
    </location>
</feature>
<feature type="coiled-coil region" evidence="8">
    <location>
        <begin position="125"/>
        <end position="189"/>
    </location>
</feature>
<evidence type="ECO:0000259" key="10">
    <source>
        <dbReference type="Pfam" id="PF07106"/>
    </source>
</evidence>
<dbReference type="EMBL" id="OU900097">
    <property type="protein sequence ID" value="CAG9861513.1"/>
    <property type="molecule type" value="Genomic_DNA"/>
</dbReference>
<comment type="similarity">
    <text evidence="2">Belongs to the HOP2 family.</text>
</comment>
<dbReference type="InterPro" id="IPR040661">
    <property type="entry name" value="LZ3wCH"/>
</dbReference>
<dbReference type="GO" id="GO:0016020">
    <property type="term" value="C:membrane"/>
    <property type="evidence" value="ECO:0007669"/>
    <property type="project" value="InterPro"/>
</dbReference>
<dbReference type="InterPro" id="IPR005349">
    <property type="entry name" value="TMEM14"/>
</dbReference>
<gene>
    <name evidence="12" type="ORF">PHYEVI_LOCUS7849</name>
</gene>
<dbReference type="GO" id="GO:0120231">
    <property type="term" value="C:DNA recombinase auxiliary factor complex"/>
    <property type="evidence" value="ECO:0007669"/>
    <property type="project" value="TreeGrafter"/>
</dbReference>
<keyword evidence="4 8" id="KW-0175">Coiled coil</keyword>
<dbReference type="PANTHER" id="PTHR15938">
    <property type="entry name" value="TBP-1 INTERACTING PROTEIN"/>
    <property type="match status" value="1"/>
</dbReference>
<protein>
    <recommendedName>
        <fullName evidence="3">Homologous-pairing protein 2 homolog</fullName>
    </recommendedName>
</protein>
<dbReference type="Pfam" id="PF07106">
    <property type="entry name" value="WHD_TBPIP"/>
    <property type="match status" value="1"/>
</dbReference>
<evidence type="ECO:0000256" key="2">
    <source>
        <dbReference type="ARBA" id="ARBA00007922"/>
    </source>
</evidence>
<evidence type="ECO:0000256" key="3">
    <source>
        <dbReference type="ARBA" id="ARBA00016093"/>
    </source>
</evidence>
<dbReference type="PANTHER" id="PTHR15938:SF0">
    <property type="entry name" value="HOMOLOGOUS-PAIRING PROTEIN 2 HOMOLOG"/>
    <property type="match status" value="1"/>
</dbReference>
<keyword evidence="9" id="KW-1133">Transmembrane helix</keyword>
<evidence type="ECO:0000259" key="11">
    <source>
        <dbReference type="Pfam" id="PF18517"/>
    </source>
</evidence>